<sequence length="487" mass="54889">MAKDPSTFNVRGGLLGLGQDVLLDIIHEMRSLRDLQTFLGSCNQTFDLTGHPRFLWSTETAAADVTGTKALIVKRAPNVTAILNPKPDQIHQDDITTTVFDITRATDVTDTESRRILSMGVIHKNIRLDSNSSYFAYGIIYIDGKNRLHKQAISLTGAQADKHAAKTQSWIDSIELPPANEKYVRIKTQGAFTIIQTERGQLWFRGMTENGTWEESEVFKTFAPFDDESGLVPSSLGPSRVRSFYFEDLRQYYILENGAVFLTGCRQDFLSHPEAGQMAGDGLLELTDSARFRPKYVAALRGEVAETVGDFGLFGVFKPVKYFRRMRTFLMADGTVFARTYEAPEKSDSFLFTPLDRGKFFGGEKIVSMAHFVRDVYVTESGRVLVFQGERSIAAYPGDLGRPKFVHQLPFPVSRLKEVLLPTEDSMVYYKDDGRFYFVGNAKAGEQEETVDVSENVVKYSADTTFPQGMLTKHYCHCGMQYFFLFE</sequence>
<keyword evidence="2" id="KW-1185">Reference proteome</keyword>
<reference evidence="1 2" key="1">
    <citation type="journal article" date="2022" name="bioRxiv">
        <title>Genomics of Preaxostyla Flagellates Illuminates Evolutionary Transitions and the Path Towards Mitochondrial Loss.</title>
        <authorList>
            <person name="Novak L.V.F."/>
            <person name="Treitli S.C."/>
            <person name="Pyrih J."/>
            <person name="Halakuc P."/>
            <person name="Pipaliya S.V."/>
            <person name="Vacek V."/>
            <person name="Brzon O."/>
            <person name="Soukal P."/>
            <person name="Eme L."/>
            <person name="Dacks J.B."/>
            <person name="Karnkowska A."/>
            <person name="Elias M."/>
            <person name="Hampl V."/>
        </authorList>
    </citation>
    <scope>NUCLEOTIDE SEQUENCE [LARGE SCALE GENOMIC DNA]</scope>
    <source>
        <strain evidence="1">NAU3</strain>
        <tissue evidence="1">Gut</tissue>
    </source>
</reference>
<comment type="caution">
    <text evidence="1">The sequence shown here is derived from an EMBL/GenBank/DDBJ whole genome shotgun (WGS) entry which is preliminary data.</text>
</comment>
<evidence type="ECO:0000313" key="1">
    <source>
        <dbReference type="EMBL" id="KAK2952828.1"/>
    </source>
</evidence>
<organism evidence="1 2">
    <name type="scientific">Blattamonas nauphoetae</name>
    <dbReference type="NCBI Taxonomy" id="2049346"/>
    <lineage>
        <taxon>Eukaryota</taxon>
        <taxon>Metamonada</taxon>
        <taxon>Preaxostyla</taxon>
        <taxon>Oxymonadida</taxon>
        <taxon>Blattamonas</taxon>
    </lineage>
</organism>
<proteinExistence type="predicted"/>
<protein>
    <recommendedName>
        <fullName evidence="3">F-box domain-containing protein</fullName>
    </recommendedName>
</protein>
<name>A0ABQ9XK72_9EUKA</name>
<evidence type="ECO:0000313" key="2">
    <source>
        <dbReference type="Proteomes" id="UP001281761"/>
    </source>
</evidence>
<accession>A0ABQ9XK72</accession>
<dbReference type="EMBL" id="JARBJD010000099">
    <property type="protein sequence ID" value="KAK2952828.1"/>
    <property type="molecule type" value="Genomic_DNA"/>
</dbReference>
<gene>
    <name evidence="1" type="ORF">BLNAU_12296</name>
</gene>
<dbReference type="Proteomes" id="UP001281761">
    <property type="component" value="Unassembled WGS sequence"/>
</dbReference>
<evidence type="ECO:0008006" key="3">
    <source>
        <dbReference type="Google" id="ProtNLM"/>
    </source>
</evidence>